<keyword evidence="2" id="KW-1185">Reference proteome</keyword>
<accession>A0A7W5B3S5</accession>
<dbReference type="AlphaFoldDB" id="A0A7W5B3S5"/>
<organism evidence="1 2">
    <name type="scientific">Paenibacillus phyllosphaerae</name>
    <dbReference type="NCBI Taxonomy" id="274593"/>
    <lineage>
        <taxon>Bacteria</taxon>
        <taxon>Bacillati</taxon>
        <taxon>Bacillota</taxon>
        <taxon>Bacilli</taxon>
        <taxon>Bacillales</taxon>
        <taxon>Paenibacillaceae</taxon>
        <taxon>Paenibacillus</taxon>
    </lineage>
</organism>
<dbReference type="Gene3D" id="2.50.20.20">
    <property type="match status" value="1"/>
</dbReference>
<evidence type="ECO:0000313" key="1">
    <source>
        <dbReference type="EMBL" id="MBB3113783.1"/>
    </source>
</evidence>
<proteinExistence type="predicted"/>
<dbReference type="EMBL" id="JACHXK010000022">
    <property type="protein sequence ID" value="MBB3113783.1"/>
    <property type="molecule type" value="Genomic_DNA"/>
</dbReference>
<protein>
    <submittedName>
        <fullName evidence="1">Uncharacterized protein</fullName>
    </submittedName>
</protein>
<reference evidence="1 2" key="1">
    <citation type="submission" date="2020-08" db="EMBL/GenBank/DDBJ databases">
        <title>Genomic Encyclopedia of Type Strains, Phase III (KMG-III): the genomes of soil and plant-associated and newly described type strains.</title>
        <authorList>
            <person name="Whitman W."/>
        </authorList>
    </citation>
    <scope>NUCLEOTIDE SEQUENCE [LARGE SCALE GENOMIC DNA]</scope>
    <source>
        <strain evidence="1 2">CECT 5862</strain>
    </source>
</reference>
<name>A0A7W5B3S5_9BACL</name>
<evidence type="ECO:0000313" key="2">
    <source>
        <dbReference type="Proteomes" id="UP000570361"/>
    </source>
</evidence>
<sequence length="352" mass="38479">MLIAALMLLITGCSSDSSPKEALVSALNQMQEAKSYSVKGTLNIDELKVPADSPTTGANGQMAAMILQLLQGATIAYTGNVQAEPARSELTLDIKLNNPMLPMDIRLPIIVTKEKAWLKLSQVPLLSLPDNMAEQWFEIDLAAMAKEQANSAEALDARGMQQMIQELTGIVVKAYEGDDYFTAEKAESLPNLPSDVQPDQVVRFEVTPANGKAAIDTFASDVLPQWVDVLLEKEAYRKMLQLDEAQLERVKANLAEEGADSLQAQLKNNVTTDELSLTGAIKDDYLVYQELVMKLAYQDKTSGTGTLSRIGLRSAATYEHINEALQFEYDLPTEAIPLEKLAEQLNIGMSAP</sequence>
<dbReference type="Proteomes" id="UP000570361">
    <property type="component" value="Unassembled WGS sequence"/>
</dbReference>
<dbReference type="RefSeq" id="WP_183603856.1">
    <property type="nucleotide sequence ID" value="NZ_JACHXK010000022.1"/>
</dbReference>
<comment type="caution">
    <text evidence="1">The sequence shown here is derived from an EMBL/GenBank/DDBJ whole genome shotgun (WGS) entry which is preliminary data.</text>
</comment>
<gene>
    <name evidence="1" type="ORF">FHS18_005896</name>
</gene>